<name>A0A0B2VHT1_TOXCA</name>
<keyword evidence="3" id="KW-1185">Reference proteome</keyword>
<proteinExistence type="predicted"/>
<dbReference type="Proteomes" id="UP000031036">
    <property type="component" value="Unassembled WGS sequence"/>
</dbReference>
<organism evidence="2 3">
    <name type="scientific">Toxocara canis</name>
    <name type="common">Canine roundworm</name>
    <dbReference type="NCBI Taxonomy" id="6265"/>
    <lineage>
        <taxon>Eukaryota</taxon>
        <taxon>Metazoa</taxon>
        <taxon>Ecdysozoa</taxon>
        <taxon>Nematoda</taxon>
        <taxon>Chromadorea</taxon>
        <taxon>Rhabditida</taxon>
        <taxon>Spirurina</taxon>
        <taxon>Ascaridomorpha</taxon>
        <taxon>Ascaridoidea</taxon>
        <taxon>Toxocaridae</taxon>
        <taxon>Toxocara</taxon>
    </lineage>
</organism>
<evidence type="ECO:0000256" key="1">
    <source>
        <dbReference type="SAM" id="MobiDB-lite"/>
    </source>
</evidence>
<reference evidence="2 3" key="1">
    <citation type="submission" date="2014-11" db="EMBL/GenBank/DDBJ databases">
        <title>Genetic blueprint of the zoonotic pathogen Toxocara canis.</title>
        <authorList>
            <person name="Zhu X.-Q."/>
            <person name="Korhonen P.K."/>
            <person name="Cai H."/>
            <person name="Young N.D."/>
            <person name="Nejsum P."/>
            <person name="von Samson-Himmelstjerna G."/>
            <person name="Boag P.R."/>
            <person name="Tan P."/>
            <person name="Li Q."/>
            <person name="Min J."/>
            <person name="Yang Y."/>
            <person name="Wang X."/>
            <person name="Fang X."/>
            <person name="Hall R.S."/>
            <person name="Hofmann A."/>
            <person name="Sternberg P.W."/>
            <person name="Jex A.R."/>
            <person name="Gasser R.B."/>
        </authorList>
    </citation>
    <scope>NUCLEOTIDE SEQUENCE [LARGE SCALE GENOMIC DNA]</scope>
    <source>
        <strain evidence="2">PN_DK_2014</strain>
    </source>
</reference>
<feature type="compositionally biased region" description="Low complexity" evidence="1">
    <location>
        <begin position="13"/>
        <end position="30"/>
    </location>
</feature>
<evidence type="ECO:0000313" key="2">
    <source>
        <dbReference type="EMBL" id="KHN81027.1"/>
    </source>
</evidence>
<sequence length="324" mass="35437">MWFDSCSSSCAYVSESDSSASDTSLSVSSDVPRPCNENDIDSSSLSLYSFPDASTNTSVETAVSSNGNVHNMEALLKTAKSEGGDFVNSLNTAYEDGESEIIESQTGTDASSALDESFEYDDSESVKTAKQAGSALMTAIGSLKTAHLDDEFVLPDPVFSEYSLEPSETAVEFPNEDVEVAEEVKTARSCSEIALPEPIYSEYSTQPSEVAVELSEESFQISEENYDDGFYTEVGEQNVPITAKSMGTSESEFDDLLHPQVYSHLMRDPEYIDEEFHSRIKSAFAEEYPPSEYVLSELNESTLDFNVIKTAQEYSEANADFGEV</sequence>
<evidence type="ECO:0000313" key="3">
    <source>
        <dbReference type="Proteomes" id="UP000031036"/>
    </source>
</evidence>
<dbReference type="AlphaFoldDB" id="A0A0B2VHT1"/>
<gene>
    <name evidence="2" type="ORF">Tcan_13338</name>
</gene>
<feature type="region of interest" description="Disordered" evidence="1">
    <location>
        <begin position="13"/>
        <end position="44"/>
    </location>
</feature>
<dbReference type="EMBL" id="JPKZ01001611">
    <property type="protein sequence ID" value="KHN81027.1"/>
    <property type="molecule type" value="Genomic_DNA"/>
</dbReference>
<comment type="caution">
    <text evidence="2">The sequence shown here is derived from an EMBL/GenBank/DDBJ whole genome shotgun (WGS) entry which is preliminary data.</text>
</comment>
<accession>A0A0B2VHT1</accession>
<protein>
    <submittedName>
        <fullName evidence="2">Uncharacterized protein</fullName>
    </submittedName>
</protein>